<accession>A0ABU7I2I0</accession>
<dbReference type="SUPFAM" id="SSF51445">
    <property type="entry name" value="(Trans)glycosidases"/>
    <property type="match status" value="1"/>
</dbReference>
<comment type="cofactor">
    <cofactor evidence="1">
        <name>Ca(2+)</name>
        <dbReference type="ChEBI" id="CHEBI:29108"/>
    </cofactor>
</comment>
<organism evidence="8 9">
    <name type="scientific">Pedobacter albus</name>
    <dbReference type="NCBI Taxonomy" id="3113905"/>
    <lineage>
        <taxon>Bacteria</taxon>
        <taxon>Pseudomonadati</taxon>
        <taxon>Bacteroidota</taxon>
        <taxon>Sphingobacteriia</taxon>
        <taxon>Sphingobacteriales</taxon>
        <taxon>Sphingobacteriaceae</taxon>
        <taxon>Pedobacter</taxon>
    </lineage>
</organism>
<evidence type="ECO:0000259" key="7">
    <source>
        <dbReference type="SMART" id="SM00642"/>
    </source>
</evidence>
<evidence type="ECO:0000256" key="6">
    <source>
        <dbReference type="ARBA" id="ARBA00023295"/>
    </source>
</evidence>
<dbReference type="InterPro" id="IPR013780">
    <property type="entry name" value="Glyco_hydro_b"/>
</dbReference>
<gene>
    <name evidence="8" type="ORF">VRU48_00580</name>
</gene>
<evidence type="ECO:0000256" key="1">
    <source>
        <dbReference type="ARBA" id="ARBA00001913"/>
    </source>
</evidence>
<dbReference type="RefSeq" id="WP_330105991.1">
    <property type="nucleotide sequence ID" value="NZ_JAZDQT010000001.1"/>
</dbReference>
<name>A0ABU7I2I0_9SPHI</name>
<dbReference type="Gene3D" id="2.40.30.140">
    <property type="match status" value="1"/>
</dbReference>
<dbReference type="SUPFAM" id="SSF51011">
    <property type="entry name" value="Glycosyl hydrolase domain"/>
    <property type="match status" value="1"/>
</dbReference>
<keyword evidence="5" id="KW-0119">Carbohydrate metabolism</keyword>
<dbReference type="GO" id="GO:0004556">
    <property type="term" value="F:alpha-amylase activity"/>
    <property type="evidence" value="ECO:0007669"/>
    <property type="project" value="UniProtKB-EC"/>
</dbReference>
<dbReference type="InterPro" id="IPR013776">
    <property type="entry name" value="A-amylase_thermo"/>
</dbReference>
<dbReference type="NCBIfam" id="NF006968">
    <property type="entry name" value="PRK09441.1-1"/>
    <property type="match status" value="1"/>
</dbReference>
<evidence type="ECO:0000256" key="5">
    <source>
        <dbReference type="ARBA" id="ARBA00023277"/>
    </source>
</evidence>
<evidence type="ECO:0000313" key="9">
    <source>
        <dbReference type="Proteomes" id="UP001336835"/>
    </source>
</evidence>
<dbReference type="EC" id="3.2.1.1" evidence="8"/>
<reference evidence="8 9" key="1">
    <citation type="submission" date="2024-01" db="EMBL/GenBank/DDBJ databases">
        <title>Pedobacter sp. nov., isolated from fresh soil.</title>
        <authorList>
            <person name="Le N.T.T."/>
        </authorList>
    </citation>
    <scope>NUCLEOTIDE SEQUENCE [LARGE SCALE GENOMIC DNA]</scope>
    <source>
        <strain evidence="8 9">KR3-3</strain>
    </source>
</reference>
<dbReference type="EMBL" id="JAZDQT010000001">
    <property type="protein sequence ID" value="MEE1943581.1"/>
    <property type="molecule type" value="Genomic_DNA"/>
</dbReference>
<evidence type="ECO:0000313" key="8">
    <source>
        <dbReference type="EMBL" id="MEE1943581.1"/>
    </source>
</evidence>
<feature type="domain" description="Glycosyl hydrolase family 13 catalytic" evidence="7">
    <location>
        <begin position="4"/>
        <end position="418"/>
    </location>
</feature>
<proteinExistence type="inferred from homology"/>
<comment type="similarity">
    <text evidence="2">Belongs to the glycosyl hydrolase 13 family.</text>
</comment>
<comment type="caution">
    <text evidence="8">The sequence shown here is derived from an EMBL/GenBank/DDBJ whole genome shotgun (WGS) entry which is preliminary data.</text>
</comment>
<evidence type="ECO:0000256" key="4">
    <source>
        <dbReference type="ARBA" id="ARBA00022801"/>
    </source>
</evidence>
<dbReference type="Gene3D" id="3.20.20.80">
    <property type="entry name" value="Glycosidases"/>
    <property type="match status" value="1"/>
</dbReference>
<dbReference type="Pfam" id="PF00128">
    <property type="entry name" value="Alpha-amylase"/>
    <property type="match status" value="1"/>
</dbReference>
<dbReference type="CDD" id="cd11318">
    <property type="entry name" value="AmyAc_bac_fung_AmyA"/>
    <property type="match status" value="1"/>
</dbReference>
<sequence length="493" mass="56885">MQNPTLIQYFHWYYNEADNLWTKVKKEAENLATMGITGLWLPPAYKGTNGTFSIGYDTYDLFDLGEFDQKNSTATKYGTKQEYQQAIEALHQHGLQAIADTIFNHKAGGDELEKVSVRRVNKENRNEFTSDVFEIEAWTRFTFPGRKGQYSEFIWDHRCFSGVDWAEDLKESAIFMIENGYGEGWEKVPSNELGNYDYLMFDDIDFRNPAVREELKYWGKWYYENTKVDGFRLDAVKHISPDFLIEWMDEMEQECVRNFYFVAENWDIQDVSDLDQYLEITGGRTQLFDSLLHHNLYLASTEGKDYDMSRIFENTLVGNRPELAVTFVDNHDSQPMQALESFVDYWFRPLAYALILLRVQGTPCVFFTDVYGASYEDKAQHIDLATVAELPVLLKIRRDLAYGEQQDYLNHANCIGWTRTGDAEHENSGLAVLMCNGDEGFKEMQVGKAFAGRVFVDALDKRQEEITIDDNGNATFLCNAGSVSVWVPKEAMA</sequence>
<evidence type="ECO:0000256" key="2">
    <source>
        <dbReference type="ARBA" id="ARBA00008061"/>
    </source>
</evidence>
<dbReference type="Gene3D" id="2.60.40.1180">
    <property type="entry name" value="Golgi alpha-mannosidase II"/>
    <property type="match status" value="1"/>
</dbReference>
<dbReference type="NCBIfam" id="NF006969">
    <property type="entry name" value="PRK09441.1-2"/>
    <property type="match status" value="1"/>
</dbReference>
<dbReference type="Proteomes" id="UP001336835">
    <property type="component" value="Unassembled WGS sequence"/>
</dbReference>
<keyword evidence="9" id="KW-1185">Reference proteome</keyword>
<keyword evidence="3" id="KW-0479">Metal-binding</keyword>
<dbReference type="InterPro" id="IPR017853">
    <property type="entry name" value="GH"/>
</dbReference>
<keyword evidence="4 8" id="KW-0378">Hydrolase</keyword>
<dbReference type="InterPro" id="IPR006047">
    <property type="entry name" value="GH13_cat_dom"/>
</dbReference>
<dbReference type="PANTHER" id="PTHR43447">
    <property type="entry name" value="ALPHA-AMYLASE"/>
    <property type="match status" value="1"/>
</dbReference>
<dbReference type="SMART" id="SM00642">
    <property type="entry name" value="Aamy"/>
    <property type="match status" value="1"/>
</dbReference>
<evidence type="ECO:0000256" key="3">
    <source>
        <dbReference type="ARBA" id="ARBA00022723"/>
    </source>
</evidence>
<keyword evidence="6 8" id="KW-0326">Glycosidase</keyword>
<dbReference type="PIRSF" id="PIRSF001021">
    <property type="entry name" value="Alph-amls_thrmst"/>
    <property type="match status" value="1"/>
</dbReference>
<protein>
    <submittedName>
        <fullName evidence="8">Alpha-amylase</fullName>
        <ecNumber evidence="8">3.2.1.1</ecNumber>
    </submittedName>
</protein>